<feature type="domain" description="PAS" evidence="10">
    <location>
        <begin position="465"/>
        <end position="499"/>
    </location>
</feature>
<evidence type="ECO:0000256" key="8">
    <source>
        <dbReference type="ARBA" id="ARBA00023012"/>
    </source>
</evidence>
<evidence type="ECO:0000256" key="5">
    <source>
        <dbReference type="ARBA" id="ARBA00022741"/>
    </source>
</evidence>
<dbReference type="Pfam" id="PF13188">
    <property type="entry name" value="PAS_8"/>
    <property type="match status" value="1"/>
</dbReference>
<dbReference type="Pfam" id="PF11845">
    <property type="entry name" value="Tll0287-like"/>
    <property type="match status" value="1"/>
</dbReference>
<dbReference type="InterPro" id="IPR021796">
    <property type="entry name" value="Tll0287-like_dom"/>
</dbReference>
<dbReference type="InterPro" id="IPR003661">
    <property type="entry name" value="HisK_dim/P_dom"/>
</dbReference>
<sequence>MKPSENALPSRHHSTIQNKFLIGLAVIFLMLGMVFLFALHIHLKEILHIETEANAEIVFSHLTSLQDYVRTMLRPAARQALPPDEFLLEAMSTSFVTRKVLVDLNREKDQYVYRRVAVSPRNPLSTANDMERELIQYFQEHPEKNTRTDYRMIGEREYYVMARPVHFEGECLMCHGDPKDAPRVLIERYGATNGFGRSEGELAGLDLVAMPVDKSLQHIREAIALFGGFFFAAALGMFLLISFFFNRLVVTNLRRLSAIFRETFQHPKDRMILDRLDEGDEIRSLLEAFEAFAFHLKEARLQLEDYAANLEDKVRRRTMDLSREAAEHRTDVRLFVELLGDLSKSERPDDLLHTALPRIARRFGATRSAYLCAPLGRSRFVWPDPEAEVLIPKNWLALIQEGQVRMETDRVYVPVSSLEWNRGILALVWDGRPRPDIAPEILAALGQQVGIALDNLEAVDALLTQNKLLERIFEGISDPMLLVDASGTIILANPSAENLSQRIRPKASLAIWFHAITGHREPDERLSEALCASTPTNLEFELPGSRHLAVNVYPLRKSEDNDRAVVYIRETTFEKRLLARMQQSEKLAALGRLAAGLAHEINNPLGVIQCYAQLLQKNRMEPQARADLDIILTHTQKAQTILTQLQRLHTKHQ</sequence>
<evidence type="ECO:0000256" key="3">
    <source>
        <dbReference type="ARBA" id="ARBA00022553"/>
    </source>
</evidence>
<dbReference type="GO" id="GO:0005524">
    <property type="term" value="F:ATP binding"/>
    <property type="evidence" value="ECO:0007669"/>
    <property type="project" value="UniProtKB-KW"/>
</dbReference>
<dbReference type="InterPro" id="IPR035965">
    <property type="entry name" value="PAS-like_dom_sf"/>
</dbReference>
<dbReference type="Gene3D" id="6.10.340.10">
    <property type="match status" value="1"/>
</dbReference>
<dbReference type="PROSITE" id="PS50112">
    <property type="entry name" value="PAS"/>
    <property type="match status" value="1"/>
</dbReference>
<name>A0A7C4MT12_9BACT</name>
<dbReference type="SUPFAM" id="SSF55785">
    <property type="entry name" value="PYP-like sensor domain (PAS domain)"/>
    <property type="match status" value="1"/>
</dbReference>
<dbReference type="InterPro" id="IPR000014">
    <property type="entry name" value="PAS"/>
</dbReference>
<dbReference type="SUPFAM" id="SSF47384">
    <property type="entry name" value="Homodimeric domain of signal transducing histidine kinase"/>
    <property type="match status" value="1"/>
</dbReference>
<accession>A0A7C4MT12</accession>
<dbReference type="CDD" id="cd00082">
    <property type="entry name" value="HisKA"/>
    <property type="match status" value="1"/>
</dbReference>
<gene>
    <name evidence="11" type="ORF">ENS29_07070</name>
</gene>
<keyword evidence="3" id="KW-0597">Phosphoprotein</keyword>
<evidence type="ECO:0000256" key="7">
    <source>
        <dbReference type="ARBA" id="ARBA00022840"/>
    </source>
</evidence>
<protein>
    <recommendedName>
        <fullName evidence="2">histidine kinase</fullName>
        <ecNumber evidence="2">2.7.13.3</ecNumber>
    </recommendedName>
</protein>
<keyword evidence="5" id="KW-0547">Nucleotide-binding</keyword>
<comment type="caution">
    <text evidence="11">The sequence shown here is derived from an EMBL/GenBank/DDBJ whole genome shotgun (WGS) entry which is preliminary data.</text>
</comment>
<evidence type="ECO:0000256" key="2">
    <source>
        <dbReference type="ARBA" id="ARBA00012438"/>
    </source>
</evidence>
<dbReference type="EC" id="2.7.13.3" evidence="2"/>
<dbReference type="SMART" id="SM00388">
    <property type="entry name" value="HisKA"/>
    <property type="match status" value="1"/>
</dbReference>
<dbReference type="Pfam" id="PF00512">
    <property type="entry name" value="HisKA"/>
    <property type="match status" value="1"/>
</dbReference>
<dbReference type="EMBL" id="DSUH01000166">
    <property type="protein sequence ID" value="HGU32599.1"/>
    <property type="molecule type" value="Genomic_DNA"/>
</dbReference>
<comment type="catalytic activity">
    <reaction evidence="1">
        <text>ATP + protein L-histidine = ADP + protein N-phospho-L-histidine.</text>
        <dbReference type="EC" id="2.7.13.3"/>
    </reaction>
</comment>
<dbReference type="PANTHER" id="PTHR43065:SF10">
    <property type="entry name" value="PEROXIDE STRESS-ACTIVATED HISTIDINE KINASE MAK3"/>
    <property type="match status" value="1"/>
</dbReference>
<evidence type="ECO:0000256" key="4">
    <source>
        <dbReference type="ARBA" id="ARBA00022679"/>
    </source>
</evidence>
<dbReference type="Gene3D" id="1.10.287.130">
    <property type="match status" value="1"/>
</dbReference>
<evidence type="ECO:0000256" key="1">
    <source>
        <dbReference type="ARBA" id="ARBA00000085"/>
    </source>
</evidence>
<dbReference type="AlphaFoldDB" id="A0A7C4MT12"/>
<keyword evidence="8" id="KW-0902">Two-component regulatory system</keyword>
<dbReference type="PANTHER" id="PTHR43065">
    <property type="entry name" value="SENSOR HISTIDINE KINASE"/>
    <property type="match status" value="1"/>
</dbReference>
<proteinExistence type="predicted"/>
<evidence type="ECO:0000313" key="11">
    <source>
        <dbReference type="EMBL" id="HGU32599.1"/>
    </source>
</evidence>
<dbReference type="GO" id="GO:0000155">
    <property type="term" value="F:phosphorelay sensor kinase activity"/>
    <property type="evidence" value="ECO:0007669"/>
    <property type="project" value="InterPro"/>
</dbReference>
<keyword evidence="4" id="KW-0808">Transferase</keyword>
<dbReference type="Gene3D" id="3.30.450.20">
    <property type="entry name" value="PAS domain"/>
    <property type="match status" value="1"/>
</dbReference>
<dbReference type="InterPro" id="IPR036097">
    <property type="entry name" value="HisK_dim/P_sf"/>
</dbReference>
<organism evidence="11">
    <name type="scientific">Desulfatirhabdium butyrativorans</name>
    <dbReference type="NCBI Taxonomy" id="340467"/>
    <lineage>
        <taxon>Bacteria</taxon>
        <taxon>Pseudomonadati</taxon>
        <taxon>Thermodesulfobacteriota</taxon>
        <taxon>Desulfobacteria</taxon>
        <taxon>Desulfobacterales</taxon>
        <taxon>Desulfatirhabdiaceae</taxon>
        <taxon>Desulfatirhabdium</taxon>
    </lineage>
</organism>
<feature type="transmembrane region" description="Helical" evidence="9">
    <location>
        <begin position="20"/>
        <end position="39"/>
    </location>
</feature>
<keyword evidence="9" id="KW-1133">Transmembrane helix</keyword>
<keyword evidence="7" id="KW-0067">ATP-binding</keyword>
<reference evidence="11" key="1">
    <citation type="journal article" date="2020" name="mSystems">
        <title>Genome- and Community-Level Interaction Insights into Carbon Utilization and Element Cycling Functions of Hydrothermarchaeota in Hydrothermal Sediment.</title>
        <authorList>
            <person name="Zhou Z."/>
            <person name="Liu Y."/>
            <person name="Xu W."/>
            <person name="Pan J."/>
            <person name="Luo Z.H."/>
            <person name="Li M."/>
        </authorList>
    </citation>
    <scope>NUCLEOTIDE SEQUENCE [LARGE SCALE GENOMIC DNA]</scope>
    <source>
        <strain evidence="11">SpSt-477</strain>
    </source>
</reference>
<evidence type="ECO:0000256" key="9">
    <source>
        <dbReference type="SAM" id="Phobius"/>
    </source>
</evidence>
<keyword evidence="6" id="KW-0418">Kinase</keyword>
<keyword evidence="9" id="KW-0812">Transmembrane</keyword>
<evidence type="ECO:0000259" key="10">
    <source>
        <dbReference type="PROSITE" id="PS50112"/>
    </source>
</evidence>
<keyword evidence="9" id="KW-0472">Membrane</keyword>
<feature type="transmembrane region" description="Helical" evidence="9">
    <location>
        <begin position="223"/>
        <end position="245"/>
    </location>
</feature>
<evidence type="ECO:0000256" key="6">
    <source>
        <dbReference type="ARBA" id="ARBA00022777"/>
    </source>
</evidence>